<dbReference type="InterPro" id="IPR035952">
    <property type="entry name" value="Rhomboid-like_sf"/>
</dbReference>
<evidence type="ECO:0000313" key="10">
    <source>
        <dbReference type="Proteomes" id="UP000664277"/>
    </source>
</evidence>
<dbReference type="PANTHER" id="PTHR43731:SF14">
    <property type="entry name" value="PRESENILIN-ASSOCIATED RHOMBOID-LIKE PROTEIN, MITOCHONDRIAL"/>
    <property type="match status" value="1"/>
</dbReference>
<feature type="transmembrane region" description="Helical" evidence="7">
    <location>
        <begin position="189"/>
        <end position="207"/>
    </location>
</feature>
<dbReference type="InterPro" id="IPR022764">
    <property type="entry name" value="Peptidase_S54_rhomboid_dom"/>
</dbReference>
<dbReference type="GO" id="GO:0006508">
    <property type="term" value="P:proteolysis"/>
    <property type="evidence" value="ECO:0007669"/>
    <property type="project" value="UniProtKB-KW"/>
</dbReference>
<dbReference type="SUPFAM" id="SSF48452">
    <property type="entry name" value="TPR-like"/>
    <property type="match status" value="1"/>
</dbReference>
<feature type="domain" description="Peptidase S54 rhomboid" evidence="8">
    <location>
        <begin position="65"/>
        <end position="205"/>
    </location>
</feature>
<feature type="transmembrane region" description="Helical" evidence="7">
    <location>
        <begin position="106"/>
        <end position="124"/>
    </location>
</feature>
<dbReference type="EMBL" id="JAFLCK010000011">
    <property type="protein sequence ID" value="MBN8660541.1"/>
    <property type="molecule type" value="Genomic_DNA"/>
</dbReference>
<name>A0A8J7P8H0_9BACT</name>
<evidence type="ECO:0000256" key="6">
    <source>
        <dbReference type="ARBA" id="ARBA00023136"/>
    </source>
</evidence>
<dbReference type="GO" id="GO:0016020">
    <property type="term" value="C:membrane"/>
    <property type="evidence" value="ECO:0007669"/>
    <property type="project" value="UniProtKB-SubCell"/>
</dbReference>
<dbReference type="Gene3D" id="1.20.1540.10">
    <property type="entry name" value="Rhomboid-like"/>
    <property type="match status" value="1"/>
</dbReference>
<dbReference type="InterPro" id="IPR011990">
    <property type="entry name" value="TPR-like_helical_dom_sf"/>
</dbReference>
<sequence>MNSTKEMQAELTRSRAKSFSFSMALILIVLYIVLLNLGDLNFFAMNGDLLIKAGANFGPLTISEKEYYRLLTYSFLHASILHLLCNAYFLYEFGPLAEAALGKNRYIFIYVLASILGGLTSILFDPLRTSVGASAAIAGVLGAYITVSWLKREKAILSQRISKAQIVLLLIFLFYGFLLGLTSEFMDNAAHLAGFFTGILAALLLTAGDKASRQGSKNWRFTLAAAAALISLCPLLTELAGKRLENNEQVEKFLIRKEASQLLREKKFLHGLTKVEDGLQKFPNDLSLLSARGQALVELERFEKADKDLSYVLSKEPNNQECLKLYSLLQARMNNFKRAIEVQERLLKLAPRDAMALNNLAWYSLNFFKDPQSLDRADKAIGKSLKIDGGLLTAYDTRGTYNIITGNYAKARADLEKCLGDKQARSAALFHLAIIDKLEGKEAAAQEKMADSQTKEYKPEKFEIEFLKEKLPGFYIGK</sequence>
<proteinExistence type="inferred from homology"/>
<comment type="caution">
    <text evidence="9">The sequence shown here is derived from an EMBL/GenBank/DDBJ whole genome shotgun (WGS) entry which is preliminary data.</text>
</comment>
<keyword evidence="4" id="KW-0378">Hydrolase</keyword>
<dbReference type="Proteomes" id="UP000664277">
    <property type="component" value="Unassembled WGS sequence"/>
</dbReference>
<evidence type="ECO:0000256" key="7">
    <source>
        <dbReference type="SAM" id="Phobius"/>
    </source>
</evidence>
<dbReference type="Pfam" id="PF01694">
    <property type="entry name" value="Rhomboid"/>
    <property type="match status" value="1"/>
</dbReference>
<evidence type="ECO:0000313" key="9">
    <source>
        <dbReference type="EMBL" id="MBN8660541.1"/>
    </source>
</evidence>
<dbReference type="PANTHER" id="PTHR43731">
    <property type="entry name" value="RHOMBOID PROTEASE"/>
    <property type="match status" value="1"/>
</dbReference>
<comment type="similarity">
    <text evidence="2">Belongs to the peptidase S54 family.</text>
</comment>
<dbReference type="InterPro" id="IPR050925">
    <property type="entry name" value="Rhomboid_protease_S54"/>
</dbReference>
<organism evidence="9 10">
    <name type="scientific">Candidatus Obscuribacter phosphatis</name>
    <dbReference type="NCBI Taxonomy" id="1906157"/>
    <lineage>
        <taxon>Bacteria</taxon>
        <taxon>Bacillati</taxon>
        <taxon>Candidatus Melainabacteria</taxon>
        <taxon>Candidatus Obscuribacterales</taxon>
        <taxon>Candidatus Obscuribacteraceae</taxon>
        <taxon>Candidatus Obscuribacter</taxon>
    </lineage>
</organism>
<protein>
    <submittedName>
        <fullName evidence="9">Rhomboid family intramembrane serine protease</fullName>
    </submittedName>
</protein>
<feature type="transmembrane region" description="Helical" evidence="7">
    <location>
        <begin position="75"/>
        <end position="94"/>
    </location>
</feature>
<keyword evidence="9" id="KW-0645">Protease</keyword>
<dbReference type="Gene3D" id="1.25.40.10">
    <property type="entry name" value="Tetratricopeptide repeat domain"/>
    <property type="match status" value="1"/>
</dbReference>
<feature type="transmembrane region" description="Helical" evidence="7">
    <location>
        <begin position="219"/>
        <end position="237"/>
    </location>
</feature>
<dbReference type="Gene3D" id="1.25.40.1040">
    <property type="match status" value="1"/>
</dbReference>
<dbReference type="GO" id="GO:0004252">
    <property type="term" value="F:serine-type endopeptidase activity"/>
    <property type="evidence" value="ECO:0007669"/>
    <property type="project" value="InterPro"/>
</dbReference>
<evidence type="ECO:0000256" key="2">
    <source>
        <dbReference type="ARBA" id="ARBA00009045"/>
    </source>
</evidence>
<dbReference type="AlphaFoldDB" id="A0A8J7P8H0"/>
<accession>A0A8J7P8H0</accession>
<evidence type="ECO:0000259" key="8">
    <source>
        <dbReference type="Pfam" id="PF01694"/>
    </source>
</evidence>
<keyword evidence="5 7" id="KW-1133">Transmembrane helix</keyword>
<evidence type="ECO:0000256" key="5">
    <source>
        <dbReference type="ARBA" id="ARBA00022989"/>
    </source>
</evidence>
<feature type="transmembrane region" description="Helical" evidence="7">
    <location>
        <begin position="130"/>
        <end position="150"/>
    </location>
</feature>
<evidence type="ECO:0000256" key="3">
    <source>
        <dbReference type="ARBA" id="ARBA00022692"/>
    </source>
</evidence>
<feature type="transmembrane region" description="Helical" evidence="7">
    <location>
        <begin position="162"/>
        <end position="183"/>
    </location>
</feature>
<evidence type="ECO:0000256" key="1">
    <source>
        <dbReference type="ARBA" id="ARBA00004141"/>
    </source>
</evidence>
<reference evidence="9" key="1">
    <citation type="submission" date="2021-02" db="EMBL/GenBank/DDBJ databases">
        <title>Genome-Resolved Metagenomics of a Microbial Community Performing Photosynthetic Biological Nutrient Removal.</title>
        <authorList>
            <person name="Mcdaniel E.A."/>
        </authorList>
    </citation>
    <scope>NUCLEOTIDE SEQUENCE</scope>
    <source>
        <strain evidence="9">UWPOB_OBS1</strain>
    </source>
</reference>
<keyword evidence="6 7" id="KW-0472">Membrane</keyword>
<evidence type="ECO:0000256" key="4">
    <source>
        <dbReference type="ARBA" id="ARBA00022801"/>
    </source>
</evidence>
<comment type="subcellular location">
    <subcellularLocation>
        <location evidence="1">Membrane</location>
        <topology evidence="1">Multi-pass membrane protein</topology>
    </subcellularLocation>
</comment>
<keyword evidence="3 7" id="KW-0812">Transmembrane</keyword>
<dbReference type="SUPFAM" id="SSF144091">
    <property type="entry name" value="Rhomboid-like"/>
    <property type="match status" value="1"/>
</dbReference>
<gene>
    <name evidence="9" type="ORF">J0M35_09280</name>
</gene>
<feature type="transmembrane region" description="Helical" evidence="7">
    <location>
        <begin position="21"/>
        <end position="38"/>
    </location>
</feature>